<reference evidence="2 3" key="1">
    <citation type="submission" date="2014-10" db="EMBL/GenBank/DDBJ databases">
        <title>Genome sequencing of Vitellibacter vladivostokensis KMM 3516.</title>
        <authorList>
            <person name="Thevarajoo S."/>
            <person name="Selvaratnam C."/>
            <person name="Goh K.M."/>
            <person name="Chong C.S."/>
        </authorList>
    </citation>
    <scope>NUCLEOTIDE SEQUENCE [LARGE SCALE GENOMIC DNA]</scope>
    <source>
        <strain evidence="2 3">KMM 3516</strain>
    </source>
</reference>
<dbReference type="InterPro" id="IPR002725">
    <property type="entry name" value="YgjP-like_metallopeptidase"/>
</dbReference>
<dbReference type="Proteomes" id="UP000033497">
    <property type="component" value="Unassembled WGS sequence"/>
</dbReference>
<dbReference type="RefSeq" id="WP_045080866.1">
    <property type="nucleotide sequence ID" value="NZ_JSVU01000006.1"/>
</dbReference>
<dbReference type="Gene3D" id="3.30.2010.10">
    <property type="entry name" value="Metalloproteases ('zincins'), catalytic domain"/>
    <property type="match status" value="1"/>
</dbReference>
<dbReference type="EMBL" id="JSVU01000006">
    <property type="protein sequence ID" value="KJJ38051.1"/>
    <property type="molecule type" value="Genomic_DNA"/>
</dbReference>
<gene>
    <name evidence="2" type="ORF">MB09_10460</name>
</gene>
<proteinExistence type="predicted"/>
<dbReference type="CDD" id="cd07344">
    <property type="entry name" value="M48_yhfN_like"/>
    <property type="match status" value="1"/>
</dbReference>
<sequence>MHSVQYGSRTIDFKITRTARKTLAIEVHPDSSVQLIAPQNAPLEELKSRVAHRGKWIVKQQAYFETFLPATPIRGYVSGETHYYLGRRYMLKVKEADENSVKLKAGEIVVTLKPNDEENRKHEIVKRLLTAWYYTHAKRKFQEVMALSLNKFSAEKIERQSFEIKRMKLRWGSCTSEGKIILNPELIKANSKCIEYVIIHELCHLIIASHNKEFYKLLTEKMPDWEKWKDRLEKLMA</sequence>
<name>A0ABR5DH42_9FLAO</name>
<comment type="caution">
    <text evidence="2">The sequence shown here is derived from an EMBL/GenBank/DDBJ whole genome shotgun (WGS) entry which is preliminary data.</text>
</comment>
<keyword evidence="2" id="KW-0378">Hydrolase</keyword>
<dbReference type="InterPro" id="IPR053136">
    <property type="entry name" value="UTP_pyrophosphatase-like"/>
</dbReference>
<dbReference type="PANTHER" id="PTHR30399:SF1">
    <property type="entry name" value="UTP PYROPHOSPHATASE"/>
    <property type="match status" value="1"/>
</dbReference>
<dbReference type="GO" id="GO:0016787">
    <property type="term" value="F:hydrolase activity"/>
    <property type="evidence" value="ECO:0007669"/>
    <property type="project" value="UniProtKB-KW"/>
</dbReference>
<protein>
    <submittedName>
        <fullName evidence="2">Metal-dependent hydrolase</fullName>
    </submittedName>
</protein>
<feature type="domain" description="YgjP-like metallopeptidase" evidence="1">
    <location>
        <begin position="21"/>
        <end position="234"/>
    </location>
</feature>
<dbReference type="Pfam" id="PF01863">
    <property type="entry name" value="YgjP-like"/>
    <property type="match status" value="1"/>
</dbReference>
<evidence type="ECO:0000259" key="1">
    <source>
        <dbReference type="Pfam" id="PF01863"/>
    </source>
</evidence>
<organism evidence="2 3">
    <name type="scientific">Aequorivita vladivostokensis</name>
    <dbReference type="NCBI Taxonomy" id="171194"/>
    <lineage>
        <taxon>Bacteria</taxon>
        <taxon>Pseudomonadati</taxon>
        <taxon>Bacteroidota</taxon>
        <taxon>Flavobacteriia</taxon>
        <taxon>Flavobacteriales</taxon>
        <taxon>Flavobacteriaceae</taxon>
        <taxon>Aequorivita</taxon>
    </lineage>
</organism>
<evidence type="ECO:0000313" key="2">
    <source>
        <dbReference type="EMBL" id="KJJ38051.1"/>
    </source>
</evidence>
<evidence type="ECO:0000313" key="3">
    <source>
        <dbReference type="Proteomes" id="UP000033497"/>
    </source>
</evidence>
<dbReference type="PANTHER" id="PTHR30399">
    <property type="entry name" value="UNCHARACTERIZED PROTEIN YGJP"/>
    <property type="match status" value="1"/>
</dbReference>
<accession>A0ABR5DH42</accession>
<keyword evidence="3" id="KW-1185">Reference proteome</keyword>